<proteinExistence type="predicted"/>
<reference evidence="1 2" key="1">
    <citation type="submission" date="2024-01" db="EMBL/GenBank/DDBJ databases">
        <title>Complete genome of Cladobotryum mycophilum ATHUM6906.</title>
        <authorList>
            <person name="Christinaki A.C."/>
            <person name="Myridakis A.I."/>
            <person name="Kouvelis V.N."/>
        </authorList>
    </citation>
    <scope>NUCLEOTIDE SEQUENCE [LARGE SCALE GENOMIC DNA]</scope>
    <source>
        <strain evidence="1 2">ATHUM6906</strain>
    </source>
</reference>
<evidence type="ECO:0000313" key="2">
    <source>
        <dbReference type="Proteomes" id="UP001338125"/>
    </source>
</evidence>
<comment type="caution">
    <text evidence="1">The sequence shown here is derived from an EMBL/GenBank/DDBJ whole genome shotgun (WGS) entry which is preliminary data.</text>
</comment>
<sequence length="87" mass="9494">MPQSSPSSIAATLASSICSNTSECSLEDGCLETRPKETPSNRTQFYNDTIERWLSGPAPVIFFQPQRFDISFETKKPTTQSNGSSTG</sequence>
<name>A0ABR0STZ5_9HYPO</name>
<keyword evidence="2" id="KW-1185">Reference proteome</keyword>
<dbReference type="EMBL" id="JAVFKD010000004">
    <property type="protein sequence ID" value="KAK5995636.1"/>
    <property type="molecule type" value="Genomic_DNA"/>
</dbReference>
<dbReference type="Proteomes" id="UP001338125">
    <property type="component" value="Unassembled WGS sequence"/>
</dbReference>
<accession>A0ABR0STZ5</accession>
<evidence type="ECO:0000313" key="1">
    <source>
        <dbReference type="EMBL" id="KAK5995636.1"/>
    </source>
</evidence>
<protein>
    <submittedName>
        <fullName evidence="1">Uncharacterized protein</fullName>
    </submittedName>
</protein>
<organism evidence="1 2">
    <name type="scientific">Cladobotryum mycophilum</name>
    <dbReference type="NCBI Taxonomy" id="491253"/>
    <lineage>
        <taxon>Eukaryota</taxon>
        <taxon>Fungi</taxon>
        <taxon>Dikarya</taxon>
        <taxon>Ascomycota</taxon>
        <taxon>Pezizomycotina</taxon>
        <taxon>Sordariomycetes</taxon>
        <taxon>Hypocreomycetidae</taxon>
        <taxon>Hypocreales</taxon>
        <taxon>Hypocreaceae</taxon>
        <taxon>Cladobotryum</taxon>
    </lineage>
</organism>
<gene>
    <name evidence="1" type="ORF">PT974_04050</name>
</gene>